<reference evidence="1 2" key="1">
    <citation type="journal article" date="2016" name="DNA Res.">
        <title>The draft genome of MD-2 pineapple using hybrid error correction of long reads.</title>
        <authorList>
            <person name="Redwan R.M."/>
            <person name="Saidin A."/>
            <person name="Kumar S.V."/>
        </authorList>
    </citation>
    <scope>NUCLEOTIDE SEQUENCE [LARGE SCALE GENOMIC DNA]</scope>
    <source>
        <strain evidence="2">cv. MD2</strain>
        <tissue evidence="1">Leaf</tissue>
    </source>
</reference>
<dbReference type="PANTHER" id="PTHR33384:SF1">
    <property type="entry name" value="EXPRESSED PROTEIN"/>
    <property type="match status" value="1"/>
</dbReference>
<comment type="caution">
    <text evidence="1">The sequence shown here is derived from an EMBL/GenBank/DDBJ whole genome shotgun (WGS) entry which is preliminary data.</text>
</comment>
<evidence type="ECO:0000313" key="2">
    <source>
        <dbReference type="Proteomes" id="UP000092600"/>
    </source>
</evidence>
<gene>
    <name evidence="1" type="ORF">ACMD2_07226</name>
</gene>
<protein>
    <submittedName>
        <fullName evidence="1">Uncharacterized protein</fullName>
    </submittedName>
</protein>
<dbReference type="PANTHER" id="PTHR33384">
    <property type="entry name" value="EXPRESSED PROTEIN"/>
    <property type="match status" value="1"/>
</dbReference>
<evidence type="ECO:0000313" key="1">
    <source>
        <dbReference type="EMBL" id="OAY77055.1"/>
    </source>
</evidence>
<dbReference type="AlphaFoldDB" id="A0A199VJX9"/>
<name>A0A199VJX9_ANACO</name>
<dbReference type="Proteomes" id="UP000092600">
    <property type="component" value="Unassembled WGS sequence"/>
</dbReference>
<proteinExistence type="predicted"/>
<dbReference type="EMBL" id="LSRQ01001632">
    <property type="protein sequence ID" value="OAY77055.1"/>
    <property type="molecule type" value="Genomic_DNA"/>
</dbReference>
<organism evidence="1 2">
    <name type="scientific">Ananas comosus</name>
    <name type="common">Pineapple</name>
    <name type="synonym">Ananas ananas</name>
    <dbReference type="NCBI Taxonomy" id="4615"/>
    <lineage>
        <taxon>Eukaryota</taxon>
        <taxon>Viridiplantae</taxon>
        <taxon>Streptophyta</taxon>
        <taxon>Embryophyta</taxon>
        <taxon>Tracheophyta</taxon>
        <taxon>Spermatophyta</taxon>
        <taxon>Magnoliopsida</taxon>
        <taxon>Liliopsida</taxon>
        <taxon>Poales</taxon>
        <taxon>Bromeliaceae</taxon>
        <taxon>Bromelioideae</taxon>
        <taxon>Ananas</taxon>
    </lineage>
</organism>
<accession>A0A199VJX9</accession>
<sequence length="109" mass="12492">MEMDHLMSVMDLPPGSTVYQKKLVEEMEELGKLRTDLMIAKCQIKNEVIMCPIPRKLTRSRREHNELKAITDLSDSIASMASPPYYAGSPPIRKSNPLIRDSLFREQMV</sequence>